<reference evidence="8 9" key="1">
    <citation type="submission" date="2018-10" db="EMBL/GenBank/DDBJ databases">
        <authorList>
            <person name="Chen W.-M."/>
        </authorList>
    </citation>
    <scope>NUCLEOTIDE SEQUENCE [LARGE SCALE GENOMIC DNA]</scope>
    <source>
        <strain evidence="8 9">H-5</strain>
    </source>
</reference>
<organism evidence="8 9">
    <name type="scientific">Pseudomethylobacillus aquaticus</name>
    <dbReference type="NCBI Taxonomy" id="2676064"/>
    <lineage>
        <taxon>Bacteria</taxon>
        <taxon>Pseudomonadati</taxon>
        <taxon>Pseudomonadota</taxon>
        <taxon>Betaproteobacteria</taxon>
        <taxon>Nitrosomonadales</taxon>
        <taxon>Methylophilaceae</taxon>
        <taxon>Pseudomethylobacillus</taxon>
    </lineage>
</organism>
<evidence type="ECO:0000256" key="1">
    <source>
        <dbReference type="ARBA" id="ARBA00004651"/>
    </source>
</evidence>
<evidence type="ECO:0000256" key="6">
    <source>
        <dbReference type="SAM" id="Phobius"/>
    </source>
</evidence>
<protein>
    <recommendedName>
        <fullName evidence="7">Type II secretion system protein GspF domain-containing protein</fullName>
    </recommendedName>
</protein>
<evidence type="ECO:0000256" key="4">
    <source>
        <dbReference type="ARBA" id="ARBA00022989"/>
    </source>
</evidence>
<feature type="transmembrane region" description="Helical" evidence="6">
    <location>
        <begin position="79"/>
        <end position="96"/>
    </location>
</feature>
<feature type="transmembrane region" description="Helical" evidence="6">
    <location>
        <begin position="244"/>
        <end position="264"/>
    </location>
</feature>
<comment type="subcellular location">
    <subcellularLocation>
        <location evidence="1">Cell membrane</location>
        <topology evidence="1">Multi-pass membrane protein</topology>
    </subcellularLocation>
</comment>
<dbReference type="InterPro" id="IPR018076">
    <property type="entry name" value="T2SS_GspF_dom"/>
</dbReference>
<dbReference type="Pfam" id="PF00482">
    <property type="entry name" value="T2SSF"/>
    <property type="match status" value="1"/>
</dbReference>
<dbReference type="Proteomes" id="UP000275137">
    <property type="component" value="Unassembled WGS sequence"/>
</dbReference>
<sequence length="302" mass="33480">MIFMLFLGVAAMMLIAAFMFLHISEKQRLRQKMMDQFTLALPKDVTMADGSVAQRSFAEEMHLKVSIYLGFEPGAQHKLLALLLLTLLVAVTQLLLDGPMALLALLAGVFVLGFVIPYVRLQRRRQQMLAQIPAFIDQVLRSLGTGRSVEGAIRAVVDETPIPLRDVLLPVIRATDLGASFTESLQDAAKLHAQHELGLVALAIRISNMYGTSAKDLLKSIMLMIRQREQAARELASMTGQTKVSAWVLSLIPISIVGYIHLMNPAYLDGMLKDPTGIYVFWSALGLQLTGIFVFWRMLKSV</sequence>
<evidence type="ECO:0000313" key="8">
    <source>
        <dbReference type="EMBL" id="ROH88135.1"/>
    </source>
</evidence>
<dbReference type="PANTHER" id="PTHR35007">
    <property type="entry name" value="INTEGRAL MEMBRANE PROTEIN-RELATED"/>
    <property type="match status" value="1"/>
</dbReference>
<dbReference type="RefSeq" id="WP_123236129.1">
    <property type="nucleotide sequence ID" value="NZ_RJVP01000001.1"/>
</dbReference>
<keyword evidence="9" id="KW-1185">Reference proteome</keyword>
<name>A0A3N0V638_9PROT</name>
<dbReference type="PANTHER" id="PTHR35007:SF1">
    <property type="entry name" value="PILUS ASSEMBLY PROTEIN"/>
    <property type="match status" value="1"/>
</dbReference>
<evidence type="ECO:0000313" key="9">
    <source>
        <dbReference type="Proteomes" id="UP000275137"/>
    </source>
</evidence>
<feature type="transmembrane region" description="Helical" evidence="6">
    <location>
        <begin position="6"/>
        <end position="24"/>
    </location>
</feature>
<keyword evidence="3 6" id="KW-0812">Transmembrane</keyword>
<feature type="transmembrane region" description="Helical" evidence="6">
    <location>
        <begin position="102"/>
        <end position="121"/>
    </location>
</feature>
<dbReference type="EMBL" id="RJVP01000001">
    <property type="protein sequence ID" value="ROH88135.1"/>
    <property type="molecule type" value="Genomic_DNA"/>
</dbReference>
<proteinExistence type="predicted"/>
<evidence type="ECO:0000256" key="3">
    <source>
        <dbReference type="ARBA" id="ARBA00022692"/>
    </source>
</evidence>
<keyword evidence="2" id="KW-1003">Cell membrane</keyword>
<feature type="domain" description="Type II secretion system protein GspF" evidence="7">
    <location>
        <begin position="135"/>
        <end position="260"/>
    </location>
</feature>
<dbReference type="GO" id="GO:0005886">
    <property type="term" value="C:plasma membrane"/>
    <property type="evidence" value="ECO:0007669"/>
    <property type="project" value="UniProtKB-SubCell"/>
</dbReference>
<comment type="caution">
    <text evidence="8">The sequence shown here is derived from an EMBL/GenBank/DDBJ whole genome shotgun (WGS) entry which is preliminary data.</text>
</comment>
<feature type="transmembrane region" description="Helical" evidence="6">
    <location>
        <begin position="276"/>
        <end position="296"/>
    </location>
</feature>
<keyword evidence="5 6" id="KW-0472">Membrane</keyword>
<evidence type="ECO:0000256" key="5">
    <source>
        <dbReference type="ARBA" id="ARBA00023136"/>
    </source>
</evidence>
<gene>
    <name evidence="8" type="ORF">ED236_01265</name>
</gene>
<evidence type="ECO:0000259" key="7">
    <source>
        <dbReference type="Pfam" id="PF00482"/>
    </source>
</evidence>
<dbReference type="AlphaFoldDB" id="A0A3N0V638"/>
<accession>A0A3N0V638</accession>
<evidence type="ECO:0000256" key="2">
    <source>
        <dbReference type="ARBA" id="ARBA00022475"/>
    </source>
</evidence>
<keyword evidence="4 6" id="KW-1133">Transmembrane helix</keyword>